<evidence type="ECO:0000256" key="7">
    <source>
        <dbReference type="ARBA" id="ARBA00023010"/>
    </source>
</evidence>
<dbReference type="EMBL" id="CP011546">
    <property type="protein sequence ID" value="AKK10837.1"/>
    <property type="molecule type" value="Genomic_DNA"/>
</dbReference>
<dbReference type="GO" id="GO:0043953">
    <property type="term" value="P:protein transport by the Tat complex"/>
    <property type="evidence" value="ECO:0007669"/>
    <property type="project" value="UniProtKB-UniRule"/>
</dbReference>
<dbReference type="PATRIC" id="fig|1072256.5.peg.824"/>
<feature type="region of interest" description="Disordered" evidence="10">
    <location>
        <begin position="99"/>
        <end position="176"/>
    </location>
</feature>
<proteinExistence type="inferred from homology"/>
<accession>A0A0G3HI75</accession>
<dbReference type="HAMAP" id="MF_00237">
    <property type="entry name" value="TatB"/>
    <property type="match status" value="1"/>
</dbReference>
<keyword evidence="4 9" id="KW-0812">Transmembrane</keyword>
<dbReference type="Proteomes" id="UP000035548">
    <property type="component" value="Chromosome"/>
</dbReference>
<evidence type="ECO:0000313" key="12">
    <source>
        <dbReference type="EMBL" id="AKK10837.1"/>
    </source>
</evidence>
<dbReference type="InterPro" id="IPR003369">
    <property type="entry name" value="TatA/B/E"/>
</dbReference>
<feature type="compositionally biased region" description="Basic and acidic residues" evidence="10">
    <location>
        <begin position="122"/>
        <end position="138"/>
    </location>
</feature>
<evidence type="ECO:0000256" key="9">
    <source>
        <dbReference type="HAMAP-Rule" id="MF_00237"/>
    </source>
</evidence>
<dbReference type="GO" id="GO:0008320">
    <property type="term" value="F:protein transmembrane transporter activity"/>
    <property type="evidence" value="ECO:0007669"/>
    <property type="project" value="UniProtKB-UniRule"/>
</dbReference>
<protein>
    <recommendedName>
        <fullName evidence="9">Sec-independent protein translocase protein TatB</fullName>
    </recommendedName>
</protein>
<evidence type="ECO:0000256" key="2">
    <source>
        <dbReference type="ARBA" id="ARBA00022448"/>
    </source>
</evidence>
<dbReference type="AlphaFoldDB" id="A0A0G3HI75"/>
<evidence type="ECO:0000256" key="5">
    <source>
        <dbReference type="ARBA" id="ARBA00022927"/>
    </source>
</evidence>
<evidence type="ECO:0000256" key="11">
    <source>
        <dbReference type="SAM" id="Phobius"/>
    </source>
</evidence>
<keyword evidence="13" id="KW-1185">Reference proteome</keyword>
<reference evidence="12 13" key="1">
    <citation type="journal article" date="2015" name="Genome Announc.">
        <title>Virulence Factor Genes Detected in the Complete Genome Sequence of Corynebacterium uterequi DSM 45634, Isolated from the Uterus of a Maiden Mare.</title>
        <authorList>
            <person name="Ruckert C."/>
            <person name="Kriete M."/>
            <person name="Jaenicke S."/>
            <person name="Winkler A."/>
            <person name="Tauch A."/>
        </authorList>
    </citation>
    <scope>NUCLEOTIDE SEQUENCE [LARGE SCALE GENOMIC DNA]</scope>
    <source>
        <strain evidence="12 13">DSM 45634</strain>
    </source>
</reference>
<dbReference type="Pfam" id="PF02416">
    <property type="entry name" value="TatA_B_E"/>
    <property type="match status" value="1"/>
</dbReference>
<evidence type="ECO:0000313" key="13">
    <source>
        <dbReference type="Proteomes" id="UP000035548"/>
    </source>
</evidence>
<organism evidence="12 13">
    <name type="scientific">Corynebacterium uterequi</name>
    <dbReference type="NCBI Taxonomy" id="1072256"/>
    <lineage>
        <taxon>Bacteria</taxon>
        <taxon>Bacillati</taxon>
        <taxon>Actinomycetota</taxon>
        <taxon>Actinomycetes</taxon>
        <taxon>Mycobacteriales</taxon>
        <taxon>Corynebacteriaceae</taxon>
        <taxon>Corynebacterium</taxon>
    </lineage>
</organism>
<feature type="transmembrane region" description="Helical" evidence="11">
    <location>
        <begin position="6"/>
        <end position="23"/>
    </location>
</feature>
<dbReference type="InterPro" id="IPR018448">
    <property type="entry name" value="TatB"/>
</dbReference>
<comment type="function">
    <text evidence="9">Part of the twin-arginine translocation (Tat) system that transports large folded proteins containing a characteristic twin-arginine motif in their signal peptide across membranes. Together with TatC, TatB is part of a receptor directly interacting with Tat signal peptides. TatB may form an oligomeric binding site that transiently accommodates folded Tat precursor proteins before their translocation.</text>
</comment>
<keyword evidence="3 9" id="KW-1003">Cell membrane</keyword>
<dbReference type="KEGG" id="cut:CUTER_04155"/>
<evidence type="ECO:0000256" key="8">
    <source>
        <dbReference type="ARBA" id="ARBA00023136"/>
    </source>
</evidence>
<dbReference type="RefSeq" id="WP_047259337.1">
    <property type="nucleotide sequence ID" value="NZ_CP011546.1"/>
</dbReference>
<dbReference type="STRING" id="1072256.CUTER_04155"/>
<sequence length="176" mass="18891">MFDNIGWGEILVLIVLAVIIIGPERLPEVLKDIRAAVYAARRGIANARAELDGMGAEFDSLREPISQAAEWGRLGPKRAIAKALFEGDESTLDDFDPKQILAASGVDPTKESPAQAARRLRRQADAIEKAGEKAEEPPAPKPSKGSQPRKPPVRQAPPKPTGDYGAGTGFSWADIT</sequence>
<gene>
    <name evidence="9" type="primary">tatB</name>
    <name evidence="12" type="ORF">CUTER_04155</name>
</gene>
<evidence type="ECO:0000256" key="1">
    <source>
        <dbReference type="ARBA" id="ARBA00004167"/>
    </source>
</evidence>
<comment type="similarity">
    <text evidence="9">Belongs to the TatB family.</text>
</comment>
<keyword evidence="8 9" id="KW-0472">Membrane</keyword>
<keyword evidence="5 9" id="KW-0653">Protein transport</keyword>
<comment type="subunit">
    <text evidence="9">The Tat system comprises two distinct complexes: a TatABC complex, containing multiple copies of TatA, TatB and TatC subunits, and a separate TatA complex, containing only TatA subunits. Substrates initially bind to the TatABC complex, which probably triggers association of the separate TatA complex to form the active translocon.</text>
</comment>
<dbReference type="Gene3D" id="1.20.5.3310">
    <property type="match status" value="1"/>
</dbReference>
<comment type="subcellular location">
    <subcellularLocation>
        <location evidence="9">Cell membrane</location>
        <topology evidence="9">Single-pass membrane protein</topology>
    </subcellularLocation>
    <subcellularLocation>
        <location evidence="1">Membrane</location>
        <topology evidence="1">Single-pass membrane protein</topology>
    </subcellularLocation>
</comment>
<keyword evidence="6 9" id="KW-1133">Transmembrane helix</keyword>
<reference evidence="13" key="2">
    <citation type="submission" date="2015-05" db="EMBL/GenBank/DDBJ databases">
        <title>Complete genome sequence of Corynebacterium uterequi DSM 45634, isolated from the uterus of a maiden mare.</title>
        <authorList>
            <person name="Ruckert C."/>
            <person name="Albersmeier A."/>
            <person name="Winkler A."/>
            <person name="Tauch A."/>
        </authorList>
    </citation>
    <scope>NUCLEOTIDE SEQUENCE [LARGE SCALE GENOMIC DNA]</scope>
    <source>
        <strain evidence="13">DSM 45634</strain>
    </source>
</reference>
<dbReference type="PRINTS" id="PR01506">
    <property type="entry name" value="TATBPROTEIN"/>
</dbReference>
<evidence type="ECO:0000256" key="10">
    <source>
        <dbReference type="SAM" id="MobiDB-lite"/>
    </source>
</evidence>
<keyword evidence="2 9" id="KW-0813">Transport</keyword>
<evidence type="ECO:0000256" key="3">
    <source>
        <dbReference type="ARBA" id="ARBA00022475"/>
    </source>
</evidence>
<evidence type="ECO:0000256" key="6">
    <source>
        <dbReference type="ARBA" id="ARBA00022989"/>
    </source>
</evidence>
<evidence type="ECO:0000256" key="4">
    <source>
        <dbReference type="ARBA" id="ARBA00022692"/>
    </source>
</evidence>
<dbReference type="OrthoDB" id="3267321at2"/>
<dbReference type="GO" id="GO:0033281">
    <property type="term" value="C:TAT protein transport complex"/>
    <property type="evidence" value="ECO:0007669"/>
    <property type="project" value="UniProtKB-UniRule"/>
</dbReference>
<keyword evidence="7 9" id="KW-0811">Translocation</keyword>
<name>A0A0G3HI75_9CORY</name>